<sequence>MRRARAGALDRRESRHCTGIARDRRSHSIATSTSTGCSTTSGSHRASRLRRCASSGCARSSYALRCRRDRTGSGRRYSEAWLRLARIGSADSGHTRQPHIMDVIRGLYCLFN</sequence>
<accession>A0ACC2NPQ8</accession>
<dbReference type="EMBL" id="CM056743">
    <property type="protein sequence ID" value="KAJ8672813.1"/>
    <property type="molecule type" value="Genomic_DNA"/>
</dbReference>
<name>A0ACC2NPQ8_9HYME</name>
<keyword evidence="2" id="KW-1185">Reference proteome</keyword>
<gene>
    <name evidence="1" type="ORF">QAD02_004073</name>
</gene>
<reference evidence="1" key="1">
    <citation type="submission" date="2023-04" db="EMBL/GenBank/DDBJ databases">
        <title>A chromosome-level genome assembly of the parasitoid wasp Eretmocerus hayati.</title>
        <authorList>
            <person name="Zhong Y."/>
            <person name="Liu S."/>
            <person name="Liu Y."/>
        </authorList>
    </citation>
    <scope>NUCLEOTIDE SEQUENCE</scope>
    <source>
        <strain evidence="1">ZJU_SS_LIU_2023</strain>
    </source>
</reference>
<feature type="non-terminal residue" evidence="1">
    <location>
        <position position="112"/>
    </location>
</feature>
<dbReference type="Proteomes" id="UP001239111">
    <property type="component" value="Chromosome 3"/>
</dbReference>
<protein>
    <submittedName>
        <fullName evidence="1">Uncharacterized protein</fullName>
    </submittedName>
</protein>
<proteinExistence type="predicted"/>
<comment type="caution">
    <text evidence="1">The sequence shown here is derived from an EMBL/GenBank/DDBJ whole genome shotgun (WGS) entry which is preliminary data.</text>
</comment>
<evidence type="ECO:0000313" key="1">
    <source>
        <dbReference type="EMBL" id="KAJ8672813.1"/>
    </source>
</evidence>
<organism evidence="1 2">
    <name type="scientific">Eretmocerus hayati</name>
    <dbReference type="NCBI Taxonomy" id="131215"/>
    <lineage>
        <taxon>Eukaryota</taxon>
        <taxon>Metazoa</taxon>
        <taxon>Ecdysozoa</taxon>
        <taxon>Arthropoda</taxon>
        <taxon>Hexapoda</taxon>
        <taxon>Insecta</taxon>
        <taxon>Pterygota</taxon>
        <taxon>Neoptera</taxon>
        <taxon>Endopterygota</taxon>
        <taxon>Hymenoptera</taxon>
        <taxon>Apocrita</taxon>
        <taxon>Proctotrupomorpha</taxon>
        <taxon>Chalcidoidea</taxon>
        <taxon>Aphelinidae</taxon>
        <taxon>Aphelininae</taxon>
        <taxon>Eretmocerus</taxon>
    </lineage>
</organism>
<evidence type="ECO:0000313" key="2">
    <source>
        <dbReference type="Proteomes" id="UP001239111"/>
    </source>
</evidence>